<dbReference type="PANTHER" id="PTHR24321">
    <property type="entry name" value="DEHYDROGENASES, SHORT CHAIN"/>
    <property type="match status" value="1"/>
</dbReference>
<dbReference type="Gene3D" id="3.40.50.720">
    <property type="entry name" value="NAD(P)-binding Rossmann-like Domain"/>
    <property type="match status" value="1"/>
</dbReference>
<dbReference type="InterPro" id="IPR036291">
    <property type="entry name" value="NAD(P)-bd_dom_sf"/>
</dbReference>
<keyword evidence="4" id="KW-1185">Reference proteome</keyword>
<evidence type="ECO:0000313" key="3">
    <source>
        <dbReference type="EMBL" id="BBO33701.1"/>
    </source>
</evidence>
<organism evidence="3 4">
    <name type="scientific">Lacipirellula parvula</name>
    <dbReference type="NCBI Taxonomy" id="2650471"/>
    <lineage>
        <taxon>Bacteria</taxon>
        <taxon>Pseudomonadati</taxon>
        <taxon>Planctomycetota</taxon>
        <taxon>Planctomycetia</taxon>
        <taxon>Pirellulales</taxon>
        <taxon>Lacipirellulaceae</taxon>
        <taxon>Lacipirellula</taxon>
    </lineage>
</organism>
<dbReference type="Pfam" id="PF13561">
    <property type="entry name" value="adh_short_C2"/>
    <property type="match status" value="1"/>
</dbReference>
<reference evidence="4" key="1">
    <citation type="submission" date="2019-10" db="EMBL/GenBank/DDBJ databases">
        <title>Lacipirellula parvula gen. nov., sp. nov., representing a lineage of planctomycetes widespread in freshwater anoxic habitats, and description of the family Lacipirellulaceae.</title>
        <authorList>
            <person name="Dedysh S.N."/>
            <person name="Kulichevskaya I.S."/>
            <person name="Beletsky A.V."/>
            <person name="Rakitin A.L."/>
            <person name="Mardanov A.V."/>
            <person name="Ivanova A.A."/>
            <person name="Saltykova V.X."/>
            <person name="Rijpstra W.I.C."/>
            <person name="Sinninghe Damste J.S."/>
            <person name="Ravin N.V."/>
        </authorList>
    </citation>
    <scope>NUCLEOTIDE SEQUENCE [LARGE SCALE GENOMIC DNA]</scope>
    <source>
        <strain evidence="4">PX69</strain>
    </source>
</reference>
<dbReference type="EC" id="1.1.1.100" evidence="3"/>
<accession>A0A5K7XFP9</accession>
<dbReference type="EMBL" id="AP021861">
    <property type="protein sequence ID" value="BBO33701.1"/>
    <property type="molecule type" value="Genomic_DNA"/>
</dbReference>
<dbReference type="SUPFAM" id="SSF51735">
    <property type="entry name" value="NAD(P)-binding Rossmann-fold domains"/>
    <property type="match status" value="1"/>
</dbReference>
<dbReference type="FunFam" id="3.40.50.720:FF:000084">
    <property type="entry name" value="Short-chain dehydrogenase reductase"/>
    <property type="match status" value="1"/>
</dbReference>
<dbReference type="GO" id="GO:0004316">
    <property type="term" value="F:3-oxoacyl-[acyl-carrier-protein] reductase (NADPH) activity"/>
    <property type="evidence" value="ECO:0007669"/>
    <property type="project" value="UniProtKB-EC"/>
</dbReference>
<name>A0A5K7XFP9_9BACT</name>
<sequence>MKVALEGKRALVTGAAQGIGEAIAKTLAANGARVAFTDVNGELAKQTAAKVDGAIAVTMDITKKESIDHGVADVVKQLGGIDILINNAGVNTAKHRVNIDKFPLEEWQRIVDVDLTGTYLVTQAVSNVMIGQGTGGRIVNIASSLGIVPVRLQCAFIAAKGGLVHMTKGTAIELGPHNILVNCVAPGSTLTEGTKGLYYGENASERERAERLLSHVPLGRPGTCEEMAHGVLFFCAPESGYITGQIMAVDGGWTAGGFFRDF</sequence>
<dbReference type="AlphaFoldDB" id="A0A5K7XFP9"/>
<dbReference type="KEGG" id="lpav:PLANPX_3313"/>
<dbReference type="Proteomes" id="UP000326837">
    <property type="component" value="Chromosome"/>
</dbReference>
<dbReference type="RefSeq" id="WP_152099422.1">
    <property type="nucleotide sequence ID" value="NZ_AP021861.1"/>
</dbReference>
<protein>
    <submittedName>
        <fullName evidence="3">3-oxoacyl reductase</fullName>
        <ecNumber evidence="3">1.1.1.100</ecNumber>
    </submittedName>
</protein>
<evidence type="ECO:0000256" key="1">
    <source>
        <dbReference type="ARBA" id="ARBA00006484"/>
    </source>
</evidence>
<evidence type="ECO:0000256" key="2">
    <source>
        <dbReference type="ARBA" id="ARBA00023002"/>
    </source>
</evidence>
<dbReference type="PRINTS" id="PR00081">
    <property type="entry name" value="GDHRDH"/>
</dbReference>
<gene>
    <name evidence="3" type="ORF">PLANPX_3313</name>
</gene>
<dbReference type="InterPro" id="IPR002347">
    <property type="entry name" value="SDR_fam"/>
</dbReference>
<proteinExistence type="inferred from homology"/>
<dbReference type="CDD" id="cd05233">
    <property type="entry name" value="SDR_c"/>
    <property type="match status" value="1"/>
</dbReference>
<dbReference type="PANTHER" id="PTHR24321:SF8">
    <property type="entry name" value="ESTRADIOL 17-BETA-DEHYDROGENASE 8-RELATED"/>
    <property type="match status" value="1"/>
</dbReference>
<evidence type="ECO:0000313" key="4">
    <source>
        <dbReference type="Proteomes" id="UP000326837"/>
    </source>
</evidence>
<dbReference type="PRINTS" id="PR00080">
    <property type="entry name" value="SDRFAMILY"/>
</dbReference>
<comment type="similarity">
    <text evidence="1">Belongs to the short-chain dehydrogenases/reductases (SDR) family.</text>
</comment>
<keyword evidence="2 3" id="KW-0560">Oxidoreductase</keyword>